<dbReference type="Proteomes" id="UP000075882">
    <property type="component" value="Unassembled WGS sequence"/>
</dbReference>
<keyword evidence="1" id="KW-0472">Membrane</keyword>
<name>A0A8W7Q188_ANOCL</name>
<accession>A0A8W7Q188</accession>
<dbReference type="EnsemblMetazoa" id="ACOM041291-RA">
    <property type="protein sequence ID" value="ACOM041291-PA.1"/>
    <property type="gene ID" value="ACOM041291"/>
</dbReference>
<protein>
    <submittedName>
        <fullName evidence="2">Uncharacterized protein</fullName>
    </submittedName>
</protein>
<keyword evidence="1" id="KW-1133">Transmembrane helix</keyword>
<proteinExistence type="predicted"/>
<dbReference type="AlphaFoldDB" id="A0A8W7Q188"/>
<keyword evidence="1" id="KW-0812">Transmembrane</keyword>
<reference evidence="2" key="1">
    <citation type="submission" date="2022-08" db="UniProtKB">
        <authorList>
            <consortium name="EnsemblMetazoa"/>
        </authorList>
    </citation>
    <scope>IDENTIFICATION</scope>
</reference>
<evidence type="ECO:0000256" key="1">
    <source>
        <dbReference type="SAM" id="Phobius"/>
    </source>
</evidence>
<evidence type="ECO:0000313" key="2">
    <source>
        <dbReference type="EnsemblMetazoa" id="ACOM041291-PA.1"/>
    </source>
</evidence>
<sequence>MHPGKSTAHTGGIGSGQKIFNNTAATTTVSTTTSIVADVIVLLFGTIPMELVPLVTCMMMRMMGGWSTGDDAVIFVLHCHHWNCQKQQRQTGHGLRAATTRQSIKPPPVRTEIKSARLCRILINVGYRIPPISDVEHGLRKRRTPVVDQSFDDDELRLNADRRQTRE</sequence>
<feature type="transmembrane region" description="Helical" evidence="1">
    <location>
        <begin position="35"/>
        <end position="55"/>
    </location>
</feature>
<organism evidence="2">
    <name type="scientific">Anopheles coluzzii</name>
    <name type="common">African malaria mosquito</name>
    <dbReference type="NCBI Taxonomy" id="1518534"/>
    <lineage>
        <taxon>Eukaryota</taxon>
        <taxon>Metazoa</taxon>
        <taxon>Ecdysozoa</taxon>
        <taxon>Arthropoda</taxon>
        <taxon>Hexapoda</taxon>
        <taxon>Insecta</taxon>
        <taxon>Pterygota</taxon>
        <taxon>Neoptera</taxon>
        <taxon>Endopterygota</taxon>
        <taxon>Diptera</taxon>
        <taxon>Nematocera</taxon>
        <taxon>Culicoidea</taxon>
        <taxon>Culicidae</taxon>
        <taxon>Anophelinae</taxon>
        <taxon>Anopheles</taxon>
    </lineage>
</organism>